<dbReference type="RefSeq" id="WP_209512072.1">
    <property type="nucleotide sequence ID" value="NZ_JAGGKS010000006.1"/>
</dbReference>
<reference evidence="3 4" key="1">
    <citation type="submission" date="2021-03" db="EMBL/GenBank/DDBJ databases">
        <title>Genomic Encyclopedia of Type Strains, Phase IV (KMG-IV): sequencing the most valuable type-strain genomes for metagenomic binning, comparative biology and taxonomic classification.</title>
        <authorList>
            <person name="Goeker M."/>
        </authorList>
    </citation>
    <scope>NUCLEOTIDE SEQUENCE [LARGE SCALE GENOMIC DNA]</scope>
    <source>
        <strain evidence="3 4">DSM 24004</strain>
    </source>
</reference>
<comment type="caution">
    <text evidence="3">The sequence shown here is derived from an EMBL/GenBank/DDBJ whole genome shotgun (WGS) entry which is preliminary data.</text>
</comment>
<evidence type="ECO:0000256" key="1">
    <source>
        <dbReference type="SAM" id="SignalP"/>
    </source>
</evidence>
<sequence length="753" mass="81385">MKKIIALTLIVLTFCTIFATTYAAETSSDDIVQMMKSLNIMSGYSDGNMHLEDKLTRAQFAKIIVNASPYKNSVSSKSTTSPFKDVPYSSWSAPYISVAVASKLITGYPDSSFKPDKNVTLEEAVTVVLNLMGYTSEDFGSSWPYGQLSLATNIGLLKNSSVQAGTEITRNDAMQIIYNMLNSNTKSGSAYVDSLGYEILEDVILIATSDEDSSISVGKISTSAGTYKITSMFNVENIGRKGNAILNNNDEIICFIPSDDQITTYIAYAAIDGDIIVSMSGGYTESLGLNKSTTVYYKGTKTTVDNIVSSISVGDIIKVSYSRGNIDFVVVSGNKMQGPVIANDSNWSNLFNTNNSNVIVMRNGNKVSVNDISTYDVLYYSQSLNILWAYNKKITGIYESASPNKDQPSSVAISGTEYSLETADAFNKLSSKGVFSIGDSVTLLIGKDGKIADVISPTETKINIIGYLIGSGTKNITNDSGYTYNVNYVEIVTTDGDILEYEANKNYSSMVNSVVTIKFLNGLAVLSKTNGGSLSGIFDWENKKLGLTPIATGINIIDIGTVDSSMNSKYVITYPQRINNVKINSSNILYYNKNKNGEIDNLILKNVTGDSLKYGIVLDAEVTTVDMSISSKYECDVNGTTMTLSSSNSAYTNVNLGQPAAFYIDGTSIVSIKPLSVVSTAITDVNGVQLETSKGEIYLLSSDVVVYDNTKFTGYDIIPLSDIIGNGGYNIKAYYDKSESSGGRIRVIIVTEK</sequence>
<accession>A0ABS4GFL9</accession>
<evidence type="ECO:0000259" key="2">
    <source>
        <dbReference type="PROSITE" id="PS51272"/>
    </source>
</evidence>
<dbReference type="Proteomes" id="UP001519342">
    <property type="component" value="Unassembled WGS sequence"/>
</dbReference>
<feature type="domain" description="SLH" evidence="2">
    <location>
        <begin position="79"/>
        <end position="142"/>
    </location>
</feature>
<gene>
    <name evidence="3" type="ORF">J2Z76_002202</name>
</gene>
<dbReference type="EMBL" id="JAGGKS010000006">
    <property type="protein sequence ID" value="MBP1926337.1"/>
    <property type="molecule type" value="Genomic_DNA"/>
</dbReference>
<organism evidence="3 4">
    <name type="scientific">Sedimentibacter acidaminivorans</name>
    <dbReference type="NCBI Taxonomy" id="913099"/>
    <lineage>
        <taxon>Bacteria</taxon>
        <taxon>Bacillati</taxon>
        <taxon>Bacillota</taxon>
        <taxon>Tissierellia</taxon>
        <taxon>Sedimentibacter</taxon>
    </lineage>
</organism>
<dbReference type="InterPro" id="IPR001119">
    <property type="entry name" value="SLH_dom"/>
</dbReference>
<name>A0ABS4GFL9_9FIRM</name>
<evidence type="ECO:0000313" key="3">
    <source>
        <dbReference type="EMBL" id="MBP1926337.1"/>
    </source>
</evidence>
<feature type="chain" id="PRO_5045245594" description="SLH domain-containing protein" evidence="1">
    <location>
        <begin position="24"/>
        <end position="753"/>
    </location>
</feature>
<dbReference type="Pfam" id="PF00395">
    <property type="entry name" value="SLH"/>
    <property type="match status" value="2"/>
</dbReference>
<feature type="domain" description="SLH" evidence="2">
    <location>
        <begin position="14"/>
        <end position="78"/>
    </location>
</feature>
<protein>
    <recommendedName>
        <fullName evidence="2">SLH domain-containing protein</fullName>
    </recommendedName>
</protein>
<evidence type="ECO:0000313" key="4">
    <source>
        <dbReference type="Proteomes" id="UP001519342"/>
    </source>
</evidence>
<proteinExistence type="predicted"/>
<keyword evidence="1" id="KW-0732">Signal</keyword>
<dbReference type="PROSITE" id="PS51272">
    <property type="entry name" value="SLH"/>
    <property type="match status" value="2"/>
</dbReference>
<keyword evidence="4" id="KW-1185">Reference proteome</keyword>
<feature type="signal peptide" evidence="1">
    <location>
        <begin position="1"/>
        <end position="23"/>
    </location>
</feature>